<evidence type="ECO:0000256" key="2">
    <source>
        <dbReference type="ARBA" id="ARBA00011245"/>
    </source>
</evidence>
<proteinExistence type="inferred from homology"/>
<dbReference type="SUPFAM" id="SSF89392">
    <property type="entry name" value="Prokaryotic lipoproteins and lipoprotein localization factors"/>
    <property type="match status" value="1"/>
</dbReference>
<comment type="subunit">
    <text evidence="2">Monomer.</text>
</comment>
<dbReference type="CDD" id="cd16326">
    <property type="entry name" value="LolB"/>
    <property type="match status" value="1"/>
</dbReference>
<gene>
    <name evidence="7" type="primary">lolB</name>
    <name evidence="7" type="ORF">KBTEX_00209</name>
</gene>
<comment type="subcellular location">
    <subcellularLocation>
        <location evidence="1">Cell outer membrane</location>
    </subcellularLocation>
</comment>
<keyword evidence="4" id="KW-0653">Protein transport</keyword>
<keyword evidence="7" id="KW-0449">Lipoprotein</keyword>
<evidence type="ECO:0000256" key="1">
    <source>
        <dbReference type="ARBA" id="ARBA00004442"/>
    </source>
</evidence>
<reference evidence="7" key="1">
    <citation type="submission" date="2019-06" db="EMBL/GenBank/DDBJ databases">
        <authorList>
            <person name="Murdoch R.W."/>
            <person name="Fathepure B."/>
        </authorList>
    </citation>
    <scope>NUCLEOTIDE SEQUENCE</scope>
</reference>
<keyword evidence="5" id="KW-0472">Membrane</keyword>
<evidence type="ECO:0000313" key="7">
    <source>
        <dbReference type="EMBL" id="QEA03909.1"/>
    </source>
</evidence>
<dbReference type="NCBIfam" id="TIGR00548">
    <property type="entry name" value="lolB"/>
    <property type="match status" value="1"/>
</dbReference>
<protein>
    <submittedName>
        <fullName evidence="7">Outer-membrane lipoprotein LolB</fullName>
    </submittedName>
</protein>
<accession>A0A5B8R565</accession>
<dbReference type="EMBL" id="MN079077">
    <property type="protein sequence ID" value="QEA03909.1"/>
    <property type="molecule type" value="Genomic_DNA"/>
</dbReference>
<dbReference type="GO" id="GO:0015031">
    <property type="term" value="P:protein transport"/>
    <property type="evidence" value="ECO:0007669"/>
    <property type="project" value="UniProtKB-KW"/>
</dbReference>
<evidence type="ECO:0000256" key="5">
    <source>
        <dbReference type="ARBA" id="ARBA00023136"/>
    </source>
</evidence>
<dbReference type="AlphaFoldDB" id="A0A5B8R565"/>
<dbReference type="InterPro" id="IPR029046">
    <property type="entry name" value="LolA/LolB/LppX"/>
</dbReference>
<dbReference type="HAMAP" id="MF_00233">
    <property type="entry name" value="LolB"/>
    <property type="match status" value="1"/>
</dbReference>
<keyword evidence="6" id="KW-0143">Chaperone</keyword>
<evidence type="ECO:0000256" key="4">
    <source>
        <dbReference type="ARBA" id="ARBA00022927"/>
    </source>
</evidence>
<dbReference type="Pfam" id="PF03550">
    <property type="entry name" value="LolB"/>
    <property type="match status" value="1"/>
</dbReference>
<evidence type="ECO:0000256" key="6">
    <source>
        <dbReference type="ARBA" id="ARBA00023186"/>
    </source>
</evidence>
<dbReference type="InterPro" id="IPR004565">
    <property type="entry name" value="OM_lipoprot_LolB"/>
</dbReference>
<evidence type="ECO:0000256" key="3">
    <source>
        <dbReference type="ARBA" id="ARBA00022448"/>
    </source>
</evidence>
<dbReference type="PROSITE" id="PS51257">
    <property type="entry name" value="PROKAR_LIPOPROTEIN"/>
    <property type="match status" value="1"/>
</dbReference>
<organism evidence="7">
    <name type="scientific">uncultured organism</name>
    <dbReference type="NCBI Taxonomy" id="155900"/>
    <lineage>
        <taxon>unclassified sequences</taxon>
        <taxon>environmental samples</taxon>
    </lineage>
</organism>
<keyword evidence="3" id="KW-0813">Transport</keyword>
<sequence length="205" mass="22255">MTAVRFLRAFAAAVLTAVLAGCSVAPPTPGDGRVTLPVADWQPAPAPEAWRLTGRAALHAGDDGGTVSVFWESGGDRYRLTLNGPIGSGAVRLEGNAGGITLRTSDGRVRRAGSARALLRAETGYDLPVSYLRWWVRARAVPELGGRVRLDDDDRPVSLVQDGWHVTYDEFRRVDGYWLPHRLSVERGDVSVRLAVREWRAGPSS</sequence>
<dbReference type="Gene3D" id="2.50.20.10">
    <property type="entry name" value="Lipoprotein localisation LolA/LolB/LppX"/>
    <property type="match status" value="1"/>
</dbReference>
<name>A0A5B8R565_9ZZZZ</name>